<gene>
    <name evidence="4" type="ORF">BSF38_01743</name>
</gene>
<evidence type="ECO:0000259" key="2">
    <source>
        <dbReference type="Pfam" id="PF07583"/>
    </source>
</evidence>
<dbReference type="PANTHER" id="PTHR35889:SF3">
    <property type="entry name" value="F-BOX DOMAIN-CONTAINING PROTEIN"/>
    <property type="match status" value="1"/>
</dbReference>
<feature type="domain" description="DUF1549" evidence="2">
    <location>
        <begin position="389"/>
        <end position="571"/>
    </location>
</feature>
<evidence type="ECO:0000313" key="5">
    <source>
        <dbReference type="Proteomes" id="UP000186309"/>
    </source>
</evidence>
<dbReference type="STRING" id="1387353.BSF38_01743"/>
<evidence type="ECO:0000259" key="3">
    <source>
        <dbReference type="Pfam" id="PF07587"/>
    </source>
</evidence>
<organism evidence="4 5">
    <name type="scientific">Paludisphaera borealis</name>
    <dbReference type="NCBI Taxonomy" id="1387353"/>
    <lineage>
        <taxon>Bacteria</taxon>
        <taxon>Pseudomonadati</taxon>
        <taxon>Planctomycetota</taxon>
        <taxon>Planctomycetia</taxon>
        <taxon>Isosphaerales</taxon>
        <taxon>Isosphaeraceae</taxon>
        <taxon>Paludisphaera</taxon>
    </lineage>
</organism>
<dbReference type="Pfam" id="PF07587">
    <property type="entry name" value="PSD1"/>
    <property type="match status" value="1"/>
</dbReference>
<feature type="compositionally biased region" description="Pro residues" evidence="1">
    <location>
        <begin position="63"/>
        <end position="83"/>
    </location>
</feature>
<accession>A0A1U7CMV9</accession>
<dbReference type="PANTHER" id="PTHR35889">
    <property type="entry name" value="CYCLOINULO-OLIGOSACCHARIDE FRUCTANOTRANSFERASE-RELATED"/>
    <property type="match status" value="1"/>
</dbReference>
<protein>
    <recommendedName>
        <fullName evidence="6">BIG2 domain-containing protein</fullName>
    </recommendedName>
</protein>
<feature type="compositionally biased region" description="Pro residues" evidence="1">
    <location>
        <begin position="37"/>
        <end position="55"/>
    </location>
</feature>
<evidence type="ECO:0008006" key="6">
    <source>
        <dbReference type="Google" id="ProtNLM"/>
    </source>
</evidence>
<reference evidence="5" key="1">
    <citation type="submission" date="2016-12" db="EMBL/GenBank/DDBJ databases">
        <title>Comparative genomics of four Isosphaeraceae planctomycetes: a common pool of plasmids and glycoside hydrolase genes.</title>
        <authorList>
            <person name="Ivanova A."/>
        </authorList>
    </citation>
    <scope>NUCLEOTIDE SEQUENCE [LARGE SCALE GENOMIC DNA]</scope>
    <source>
        <strain evidence="5">PX4</strain>
    </source>
</reference>
<dbReference type="Gene3D" id="2.60.40.1080">
    <property type="match status" value="2"/>
</dbReference>
<evidence type="ECO:0000313" key="4">
    <source>
        <dbReference type="EMBL" id="APW60275.1"/>
    </source>
</evidence>
<feature type="domain" description="DUF1553" evidence="3">
    <location>
        <begin position="618"/>
        <end position="842"/>
    </location>
</feature>
<dbReference type="EMBL" id="CP019082">
    <property type="protein sequence ID" value="APW60275.1"/>
    <property type="molecule type" value="Genomic_DNA"/>
</dbReference>
<name>A0A1U7CMV9_9BACT</name>
<dbReference type="InterPro" id="IPR011444">
    <property type="entry name" value="DUF1549"/>
</dbReference>
<dbReference type="Proteomes" id="UP000186309">
    <property type="component" value="Chromosome"/>
</dbReference>
<dbReference type="AlphaFoldDB" id="A0A1U7CMV9"/>
<dbReference type="KEGG" id="pbor:BSF38_01743"/>
<dbReference type="Pfam" id="PF07583">
    <property type="entry name" value="PSCyt2"/>
    <property type="match status" value="1"/>
</dbReference>
<evidence type="ECO:0000256" key="1">
    <source>
        <dbReference type="SAM" id="MobiDB-lite"/>
    </source>
</evidence>
<sequence length="872" mass="95987">MFRSTGSLARAMQRALVGIGSSGLCLGVTFAQEPAKPAAPAPAPAAAPAPAPATPKPEAKPAAPAPATAPMPEIPATPIAPEPAPTVGLTQIQVFPDVIHLTTARDRQSIVVQASYADGITRDVTREAKLTPANPAVLRRDEDTFYPLSDGETTMAVTFGDKSQTIPVKVAQAKTQLPLSFRLDVMPVFLRAGCNTGSCHGSSRGKDGFRISIFGFDPDGDHFRLTREMVGRRINLAVPADSTLLEKSIGAVQHTGGKRFEAGSEMYRIIHEWIEKGANNDDVSKLPTVLGVDIYPKNGVLDGKGSRQQMTVRARYSDGTDRDVTKLSLFQTNNESSAAVTPEGLVTAGDRGEAFVMARFETHTVGSQFIVLPKGLKFAYPSEPEANYIDKLVAAKLQKLRIAPSGVCDDDAFLRRVYLDVVGLTPTTDEYTKFITSTDPAKRAKVIDELLERKEFSEIWVSQWAELLQIRSTITVSYKSMFLYYNWLVEQLSKNMPMDQMVQELLGANGGTFKNPATNFYQTTTETLPLTESVAQVFMGMRIQCAQCHNHPFDRWTQDDYYGFAAFFSQIGRKQAEDFRELIVFNSGGGEMNHPVGGRVMPPKFLGGEAPDVKGKDRRVVLAKWLASPQNPWFASSFANRVWAHFTGVGIVEPVDDFRVSNPASNPELLEALGKRFTETKYDLKALVRDICNSRTYQRVTTRNESNTGDERNFSHALVRRIKAESLLDTISQVTETKDKFAGLPVGARAVQIADGGNSTYFLTTFGRATRETPCSCEVKMEPTLSQALHLLNGDTVNAKIQQGGVIKKLMESKKFPEERITDLYIRTLARKPTKEELDKIVPSLAKAPDQAQALGDIFWALLNSREFLFNH</sequence>
<dbReference type="InterPro" id="IPR022655">
    <property type="entry name" value="DUF1553"/>
</dbReference>
<proteinExistence type="predicted"/>
<keyword evidence="5" id="KW-1185">Reference proteome</keyword>
<feature type="region of interest" description="Disordered" evidence="1">
    <location>
        <begin position="35"/>
        <end position="83"/>
    </location>
</feature>